<keyword evidence="1" id="KW-0732">Signal</keyword>
<evidence type="ECO:0000313" key="4">
    <source>
        <dbReference type="Proteomes" id="UP000057737"/>
    </source>
</evidence>
<dbReference type="Proteomes" id="UP000057737">
    <property type="component" value="Unassembled WGS sequence"/>
</dbReference>
<evidence type="ECO:0000256" key="1">
    <source>
        <dbReference type="SAM" id="SignalP"/>
    </source>
</evidence>
<feature type="signal peptide" evidence="1">
    <location>
        <begin position="1"/>
        <end position="22"/>
    </location>
</feature>
<feature type="chain" id="PRO_5007165480" description="PepSY domain-containing protein" evidence="1">
    <location>
        <begin position="23"/>
        <end position="86"/>
    </location>
</feature>
<dbReference type="OrthoDB" id="8450175at2"/>
<dbReference type="Pfam" id="PF13670">
    <property type="entry name" value="PepSY_2"/>
    <property type="match status" value="1"/>
</dbReference>
<name>A0A120FNL1_9BRAD</name>
<organism evidence="3 4">
    <name type="scientific">Bradyrhizobium macuxiense</name>
    <dbReference type="NCBI Taxonomy" id="1755647"/>
    <lineage>
        <taxon>Bacteria</taxon>
        <taxon>Pseudomonadati</taxon>
        <taxon>Pseudomonadota</taxon>
        <taxon>Alphaproteobacteria</taxon>
        <taxon>Hyphomicrobiales</taxon>
        <taxon>Nitrobacteraceae</taxon>
        <taxon>Bradyrhizobium</taxon>
    </lineage>
</organism>
<proteinExistence type="predicted"/>
<accession>A0A120FNL1</accession>
<protein>
    <recommendedName>
        <fullName evidence="2">PepSY domain-containing protein</fullName>
    </recommendedName>
</protein>
<evidence type="ECO:0000259" key="2">
    <source>
        <dbReference type="Pfam" id="PF13670"/>
    </source>
</evidence>
<feature type="domain" description="PepSY" evidence="2">
    <location>
        <begin position="8"/>
        <end position="79"/>
    </location>
</feature>
<comment type="caution">
    <text evidence="3">The sequence shown here is derived from an EMBL/GenBank/DDBJ whole genome shotgun (WGS) entry which is preliminary data.</text>
</comment>
<sequence length="86" mass="9385">MRNIIIPIVAALALGAATPAMAYDSGDQLSMQAALDVATGLGVVTVSNTEFLGDEWEIEGRDFRGRWMQVDVDSRTGEVRNVDRSW</sequence>
<dbReference type="EMBL" id="LNCU01000062">
    <property type="protein sequence ID" value="KWV55565.1"/>
    <property type="molecule type" value="Genomic_DNA"/>
</dbReference>
<gene>
    <name evidence="3" type="ORF">AS156_05825</name>
</gene>
<keyword evidence="4" id="KW-1185">Reference proteome</keyword>
<reference evidence="3 4" key="1">
    <citation type="submission" date="2015-11" db="EMBL/GenBank/DDBJ databases">
        <title>Draft Genome Sequence of the Strain BR 10303 (Bradyrhizobium sp.) isolated from nodules of Centrolobium paraense.</title>
        <authorList>
            <person name="Zelli J.E."/>
            <person name="Simoes-Araujo J.L."/>
            <person name="Barauna A.C."/>
            <person name="Silva K."/>
        </authorList>
    </citation>
    <scope>NUCLEOTIDE SEQUENCE [LARGE SCALE GENOMIC DNA]</scope>
    <source>
        <strain evidence="3 4">BR 10303</strain>
    </source>
</reference>
<dbReference type="RefSeq" id="WP_066507362.1">
    <property type="nucleotide sequence ID" value="NZ_LNCU01000062.1"/>
</dbReference>
<dbReference type="InterPro" id="IPR025711">
    <property type="entry name" value="PepSY"/>
</dbReference>
<evidence type="ECO:0000313" key="3">
    <source>
        <dbReference type="EMBL" id="KWV55565.1"/>
    </source>
</evidence>
<dbReference type="AlphaFoldDB" id="A0A120FNL1"/>